<evidence type="ECO:0000259" key="1">
    <source>
        <dbReference type="Pfam" id="PF13930"/>
    </source>
</evidence>
<comment type="caution">
    <text evidence="2">The sequence shown here is derived from an EMBL/GenBank/DDBJ whole genome shotgun (WGS) entry which is preliminary data.</text>
</comment>
<sequence length="161" mass="18439">MNEVKTFVDVGQQFKNGRKNRLKPNVRYKTGEYDYFYETDNLGGISKFETDSLQLTKREERLSHSRNTPGKIKGKDHAGHLVGDRFGGLPKIDNLVSQLSDVNLKQYKKIEDKWAAALKETPPKKVTVDVEIIYSGKDMRPDKFIVNYFIDGKPGSKELQN</sequence>
<proteinExistence type="predicted"/>
<organism evidence="2 3">
    <name type="scientific">Lysinibacillus odysseyi 34hs-1 = NBRC 100172</name>
    <dbReference type="NCBI Taxonomy" id="1220589"/>
    <lineage>
        <taxon>Bacteria</taxon>
        <taxon>Bacillati</taxon>
        <taxon>Bacillota</taxon>
        <taxon>Bacilli</taxon>
        <taxon>Bacillales</taxon>
        <taxon>Bacillaceae</taxon>
        <taxon>Lysinibacillus</taxon>
    </lineage>
</organism>
<name>A0A0A3IBV9_9BACI</name>
<dbReference type="AlphaFoldDB" id="A0A0A3IBV9"/>
<evidence type="ECO:0000313" key="3">
    <source>
        <dbReference type="Proteomes" id="UP000030437"/>
    </source>
</evidence>
<protein>
    <recommendedName>
        <fullName evidence="1">Type VII secretion system protein EssD-like domain-containing protein</fullName>
    </recommendedName>
</protein>
<dbReference type="EMBL" id="JPVP01000060">
    <property type="protein sequence ID" value="KGR82261.1"/>
    <property type="molecule type" value="Genomic_DNA"/>
</dbReference>
<dbReference type="eggNOG" id="COG5444">
    <property type="taxonomic scope" value="Bacteria"/>
</dbReference>
<keyword evidence="3" id="KW-1185">Reference proteome</keyword>
<accession>A0A0A3IBV9</accession>
<dbReference type="Proteomes" id="UP000030437">
    <property type="component" value="Unassembled WGS sequence"/>
</dbReference>
<reference evidence="2 3" key="1">
    <citation type="submission" date="2014-02" db="EMBL/GenBank/DDBJ databases">
        <title>Draft genome sequence of Lysinibacillus odysseyi NBRC 100172.</title>
        <authorList>
            <person name="Zhang F."/>
            <person name="Wang G."/>
            <person name="Zhang L."/>
        </authorList>
    </citation>
    <scope>NUCLEOTIDE SEQUENCE [LARGE SCALE GENOMIC DNA]</scope>
    <source>
        <strain evidence="2 3">NBRC 100172</strain>
    </source>
</reference>
<evidence type="ECO:0000313" key="2">
    <source>
        <dbReference type="EMBL" id="KGR82261.1"/>
    </source>
</evidence>
<dbReference type="OrthoDB" id="7182479at2"/>
<gene>
    <name evidence="2" type="ORF">CD32_23600</name>
</gene>
<dbReference type="STRING" id="1220589.CD32_23600"/>
<dbReference type="Pfam" id="PF13930">
    <property type="entry name" value="Endonuclea_NS_2"/>
    <property type="match status" value="1"/>
</dbReference>
<dbReference type="InterPro" id="IPR044927">
    <property type="entry name" value="Endonuclea_NS_2"/>
</dbReference>
<feature type="domain" description="Type VII secretion system protein EssD-like" evidence="1">
    <location>
        <begin position="24"/>
        <end position="151"/>
    </location>
</feature>
<dbReference type="Gene3D" id="3.40.570.10">
    <property type="entry name" value="Extracellular Endonuclease, subunit A"/>
    <property type="match status" value="1"/>
</dbReference>
<dbReference type="InterPro" id="IPR044929">
    <property type="entry name" value="DNA/RNA_non-sp_Endonuclease_sf"/>
</dbReference>